<dbReference type="PANTHER" id="PTHR39203:SF1">
    <property type="entry name" value="CYTOPLASMIC PROTEIN"/>
    <property type="match status" value="1"/>
</dbReference>
<dbReference type="PATRIC" id="fig|319653.3.peg.1506"/>
<dbReference type="PIRSF" id="PIRSF021320">
    <property type="entry name" value="DUF984"/>
    <property type="match status" value="1"/>
</dbReference>
<dbReference type="InterPro" id="IPR015947">
    <property type="entry name" value="PUA-like_sf"/>
</dbReference>
<organism evidence="2 4">
    <name type="scientific">Pediococcus ethanolidurans</name>
    <dbReference type="NCBI Taxonomy" id="319653"/>
    <lineage>
        <taxon>Bacteria</taxon>
        <taxon>Bacillati</taxon>
        <taxon>Bacillota</taxon>
        <taxon>Bacilli</taxon>
        <taxon>Lactobacillales</taxon>
        <taxon>Lactobacillaceae</taxon>
        <taxon>Pediococcus</taxon>
    </lineage>
</organism>
<evidence type="ECO:0000259" key="1">
    <source>
        <dbReference type="SMART" id="SM01022"/>
    </source>
</evidence>
<keyword evidence="5" id="KW-1185">Reference proteome</keyword>
<dbReference type="Proteomes" id="UP000051749">
    <property type="component" value="Unassembled WGS sequence"/>
</dbReference>
<evidence type="ECO:0000313" key="3">
    <source>
        <dbReference type="EMBL" id="SER87641.1"/>
    </source>
</evidence>
<dbReference type="CDD" id="cd06553">
    <property type="entry name" value="ASCH_Ef3133_like"/>
    <property type="match status" value="1"/>
</dbReference>
<dbReference type="SUPFAM" id="SSF88697">
    <property type="entry name" value="PUA domain-like"/>
    <property type="match status" value="1"/>
</dbReference>
<dbReference type="STRING" id="319653.SAMN04487973_12316"/>
<dbReference type="OrthoDB" id="9807542at2"/>
<proteinExistence type="predicted"/>
<dbReference type="GeneID" id="76044507"/>
<reference evidence="2 4" key="1">
    <citation type="journal article" date="2015" name="Genome Announc.">
        <title>Expanding the biotechnology potential of lactobacilli through comparative genomics of 213 strains and associated genera.</title>
        <authorList>
            <person name="Sun Z."/>
            <person name="Harris H.M."/>
            <person name="McCann A."/>
            <person name="Guo C."/>
            <person name="Argimon S."/>
            <person name="Zhang W."/>
            <person name="Yang X."/>
            <person name="Jeffery I.B."/>
            <person name="Cooney J.C."/>
            <person name="Kagawa T.F."/>
            <person name="Liu W."/>
            <person name="Song Y."/>
            <person name="Salvetti E."/>
            <person name="Wrobel A."/>
            <person name="Rasinkangas P."/>
            <person name="Parkhill J."/>
            <person name="Rea M.C."/>
            <person name="O'Sullivan O."/>
            <person name="Ritari J."/>
            <person name="Douillard F.P."/>
            <person name="Paul Ross R."/>
            <person name="Yang R."/>
            <person name="Briner A.E."/>
            <person name="Felis G.E."/>
            <person name="de Vos W.M."/>
            <person name="Barrangou R."/>
            <person name="Klaenhammer T.R."/>
            <person name="Caufield P.W."/>
            <person name="Cui Y."/>
            <person name="Zhang H."/>
            <person name="O'Toole P.W."/>
        </authorList>
    </citation>
    <scope>NUCLEOTIDE SEQUENCE [LARGE SCALE GENOMIC DNA]</scope>
    <source>
        <strain evidence="2 4">DSM 22301</strain>
    </source>
</reference>
<dbReference type="RefSeq" id="WP_057807979.1">
    <property type="nucleotide sequence ID" value="NZ_BJYP01000046.1"/>
</dbReference>
<evidence type="ECO:0000313" key="5">
    <source>
        <dbReference type="Proteomes" id="UP000182818"/>
    </source>
</evidence>
<dbReference type="Gene3D" id="3.10.400.10">
    <property type="entry name" value="Sulfate adenylyltransferase"/>
    <property type="match status" value="1"/>
</dbReference>
<dbReference type="EMBL" id="JQBY01000036">
    <property type="protein sequence ID" value="KRN81238.1"/>
    <property type="molecule type" value="Genomic_DNA"/>
</dbReference>
<dbReference type="EMBL" id="FOGK01000023">
    <property type="protein sequence ID" value="SER87641.1"/>
    <property type="molecule type" value="Genomic_DNA"/>
</dbReference>
<evidence type="ECO:0000313" key="4">
    <source>
        <dbReference type="Proteomes" id="UP000051749"/>
    </source>
</evidence>
<gene>
    <name evidence="2" type="ORF">IV87_GL001483</name>
    <name evidence="3" type="ORF">SAMN04487973_12316</name>
</gene>
<reference evidence="3 5" key="2">
    <citation type="submission" date="2016-10" db="EMBL/GenBank/DDBJ databases">
        <authorList>
            <person name="Varghese N."/>
            <person name="Submissions S."/>
        </authorList>
    </citation>
    <scope>NUCLEOTIDE SEQUENCE [LARGE SCALE GENOMIC DNA]</scope>
    <source>
        <strain evidence="3 5">CGMCC 1.3889</strain>
    </source>
</reference>
<dbReference type="InterPro" id="IPR009326">
    <property type="entry name" value="DUF984"/>
</dbReference>
<evidence type="ECO:0000313" key="2">
    <source>
        <dbReference type="EMBL" id="KRN81238.1"/>
    </source>
</evidence>
<dbReference type="InterPro" id="IPR007374">
    <property type="entry name" value="ASCH_domain"/>
</dbReference>
<feature type="domain" description="ASCH" evidence="1">
    <location>
        <begin position="28"/>
        <end position="150"/>
    </location>
</feature>
<dbReference type="SMART" id="SM01022">
    <property type="entry name" value="ASCH"/>
    <property type="match status" value="1"/>
</dbReference>
<comment type="caution">
    <text evidence="2">The sequence shown here is derived from an EMBL/GenBank/DDBJ whole genome shotgun (WGS) entry which is preliminary data.</text>
</comment>
<name>A0A0R2K0L2_9LACO</name>
<dbReference type="Pfam" id="PF04266">
    <property type="entry name" value="ASCH"/>
    <property type="match status" value="1"/>
</dbReference>
<sequence length="150" mass="17230">MTHATEINTYWQTFVKEHKLHHATYEAWAFGNTVSMANELADLTFRGIKTATTSAYDLYEEDEAYPQVGEYNMILDGSGHPVCITQTVVVEVIPYKNMTAEHAYHEGEGDQTLTYWRRVHEPFFKQEYAEAGKTFTENMNCLCEVFKVVG</sequence>
<accession>A0A0R2K0L2</accession>
<dbReference type="AlphaFoldDB" id="A0A0R2K0L2"/>
<protein>
    <submittedName>
        <fullName evidence="3">Uncharacterized protein YhfF</fullName>
    </submittedName>
</protein>
<dbReference type="PANTHER" id="PTHR39203">
    <property type="entry name" value="CYTOPLASMIC PROTEIN-RELATED"/>
    <property type="match status" value="1"/>
</dbReference>
<dbReference type="Proteomes" id="UP000182818">
    <property type="component" value="Unassembled WGS sequence"/>
</dbReference>